<dbReference type="SUPFAM" id="SSF55781">
    <property type="entry name" value="GAF domain-like"/>
    <property type="match status" value="1"/>
</dbReference>
<dbReference type="SMART" id="SM00382">
    <property type="entry name" value="AAA"/>
    <property type="match status" value="1"/>
</dbReference>
<dbReference type="Pfam" id="PF01590">
    <property type="entry name" value="GAF"/>
    <property type="match status" value="1"/>
</dbReference>
<dbReference type="Gene3D" id="1.10.8.60">
    <property type="match status" value="1"/>
</dbReference>
<feature type="domain" description="Sigma-54 factor interaction" evidence="6">
    <location>
        <begin position="227"/>
        <end position="456"/>
    </location>
</feature>
<evidence type="ECO:0000259" key="6">
    <source>
        <dbReference type="PROSITE" id="PS50045"/>
    </source>
</evidence>
<dbReference type="InterPro" id="IPR058031">
    <property type="entry name" value="AAA_lid_NorR"/>
</dbReference>
<dbReference type="GO" id="GO:0005524">
    <property type="term" value="F:ATP binding"/>
    <property type="evidence" value="ECO:0007669"/>
    <property type="project" value="UniProtKB-KW"/>
</dbReference>
<dbReference type="InterPro" id="IPR002197">
    <property type="entry name" value="HTH_Fis"/>
</dbReference>
<comment type="caution">
    <text evidence="8">The sequence shown here is derived from an EMBL/GenBank/DDBJ whole genome shotgun (WGS) entry which is preliminary data.</text>
</comment>
<evidence type="ECO:0000256" key="2">
    <source>
        <dbReference type="ARBA" id="ARBA00022840"/>
    </source>
</evidence>
<dbReference type="GO" id="GO:0006355">
    <property type="term" value="P:regulation of DNA-templated transcription"/>
    <property type="evidence" value="ECO:0007669"/>
    <property type="project" value="InterPro"/>
</dbReference>
<dbReference type="InterPro" id="IPR027417">
    <property type="entry name" value="P-loop_NTPase"/>
</dbReference>
<dbReference type="SUPFAM" id="SSF52540">
    <property type="entry name" value="P-loop containing nucleoside triphosphate hydrolases"/>
    <property type="match status" value="1"/>
</dbReference>
<protein>
    <submittedName>
        <fullName evidence="7">Sigma-54-dependent transcriptional regulator</fullName>
    </submittedName>
    <submittedName>
        <fullName evidence="8">Sigma-54-specific transcriptional regulator</fullName>
    </submittedName>
</protein>
<dbReference type="PRINTS" id="PR01590">
    <property type="entry name" value="HTHFIS"/>
</dbReference>
<dbReference type="EMBL" id="WBMP01000027">
    <property type="protein sequence ID" value="KAE8543862.1"/>
    <property type="molecule type" value="Genomic_DNA"/>
</dbReference>
<dbReference type="PROSITE" id="PS00688">
    <property type="entry name" value="SIGMA54_INTERACT_3"/>
    <property type="match status" value="1"/>
</dbReference>
<keyword evidence="5" id="KW-0804">Transcription</keyword>
<keyword evidence="2" id="KW-0067">ATP-binding</keyword>
<keyword evidence="1" id="KW-0547">Nucleotide-binding</keyword>
<dbReference type="InterPro" id="IPR003018">
    <property type="entry name" value="GAF"/>
</dbReference>
<accession>A0A368XET9</accession>
<keyword evidence="4" id="KW-0238">DNA-binding</keyword>
<dbReference type="InterPro" id="IPR003593">
    <property type="entry name" value="AAA+_ATPase"/>
</dbReference>
<dbReference type="GO" id="GO:0043565">
    <property type="term" value="F:sequence-specific DNA binding"/>
    <property type="evidence" value="ECO:0007669"/>
    <property type="project" value="InterPro"/>
</dbReference>
<dbReference type="Pfam" id="PF00158">
    <property type="entry name" value="Sigma54_activat"/>
    <property type="match status" value="1"/>
</dbReference>
<name>A0A368XET9_MARNT</name>
<dbReference type="Proteomes" id="UP000253647">
    <property type="component" value="Unassembled WGS sequence"/>
</dbReference>
<evidence type="ECO:0000256" key="4">
    <source>
        <dbReference type="ARBA" id="ARBA00023125"/>
    </source>
</evidence>
<dbReference type="Gene3D" id="3.40.50.300">
    <property type="entry name" value="P-loop containing nucleotide triphosphate hydrolases"/>
    <property type="match status" value="1"/>
</dbReference>
<dbReference type="AlphaFoldDB" id="A0A368XET9"/>
<evidence type="ECO:0000256" key="1">
    <source>
        <dbReference type="ARBA" id="ARBA00022741"/>
    </source>
</evidence>
<dbReference type="PROSITE" id="PS50045">
    <property type="entry name" value="SIGMA54_INTERACT_4"/>
    <property type="match status" value="1"/>
</dbReference>
<dbReference type="CDD" id="cd00009">
    <property type="entry name" value="AAA"/>
    <property type="match status" value="1"/>
</dbReference>
<reference evidence="7 10" key="2">
    <citation type="submission" date="2019-10" db="EMBL/GenBank/DDBJ databases">
        <title>Draft genome sequence of Marinobacter hydrocarbonoclasticus NCT7M from the microbiome of the marine copepod.</title>
        <authorList>
            <person name="Nuttall R."/>
            <person name="Sharma G."/>
            <person name="Moisander P."/>
        </authorList>
    </citation>
    <scope>NUCLEOTIDE SEQUENCE [LARGE SCALE GENOMIC DNA]</scope>
    <source>
        <strain evidence="7 10">NCT7M</strain>
    </source>
</reference>
<dbReference type="Pfam" id="PF02954">
    <property type="entry name" value="HTH_8"/>
    <property type="match status" value="1"/>
</dbReference>
<dbReference type="Gene3D" id="3.30.450.40">
    <property type="match status" value="1"/>
</dbReference>
<dbReference type="Proteomes" id="UP000469950">
    <property type="component" value="Unassembled WGS sequence"/>
</dbReference>
<organism evidence="8 9">
    <name type="scientific">Marinobacter nauticus</name>
    <name type="common">Marinobacter hydrocarbonoclasticus</name>
    <name type="synonym">Marinobacter aquaeolei</name>
    <dbReference type="NCBI Taxonomy" id="2743"/>
    <lineage>
        <taxon>Bacteria</taxon>
        <taxon>Pseudomonadati</taxon>
        <taxon>Pseudomonadota</taxon>
        <taxon>Gammaproteobacteria</taxon>
        <taxon>Pseudomonadales</taxon>
        <taxon>Marinobacteraceae</taxon>
        <taxon>Marinobacter</taxon>
    </lineage>
</organism>
<gene>
    <name evidence="8" type="ORF">DET61_112127</name>
    <name evidence="7" type="ORF">F6453_3824</name>
</gene>
<evidence type="ECO:0000313" key="9">
    <source>
        <dbReference type="Proteomes" id="UP000253647"/>
    </source>
</evidence>
<evidence type="ECO:0000256" key="5">
    <source>
        <dbReference type="ARBA" id="ARBA00023163"/>
    </source>
</evidence>
<dbReference type="InterPro" id="IPR009057">
    <property type="entry name" value="Homeodomain-like_sf"/>
</dbReference>
<dbReference type="Gene3D" id="1.10.10.60">
    <property type="entry name" value="Homeodomain-like"/>
    <property type="match status" value="1"/>
</dbReference>
<sequence length="552" mass="61167">MYSQRVLESHPAGCAGDDLLSNYSGNESMGRMQKELHTGIDLAVALIKQDTLPALLNTATRQLESAFGLSKCWALELDLSGRTLHCSKLDEAGEFDCNDFSHPFAHVLQTGQPRELTRAASYRLDHAGFQTLLELSGRPRSFWLEPLKGEDGRTLGMLVLCGDHPDWQGIVTQPLYSGLKQLLVHQWISQLQTRDQVWQRRLLKRSLDHLHDAESLRQRCSQLAYTLVGNSEAMTHLRAQVVRAAGSQLSVLIQGETGCGKDVVARGIHDMSDRASGPLVVVNCAAIPDTLLESELFGHTKGAFSGADQAKEGLLAQANGGTLFLDEIGDMPMALQSKLLRVLESRQFRPLGAREEQHSDFRLVAATHQPLQEGIEDGRFRRDLFYRLSQFPLRVLPLRERSEDLEALSRHFIRLYTEREGSGPLGISSHALSALADYNFPGNVRELRNIIELACLQTPAGDDIQPEVLRLDDLFADSPESTMAFVEAKTIPGVPPADDIRDLKAAAQAFEAAIIRERLRQYGGNRAQAAESLGLPKRTLAHKCLKYQVTDV</sequence>
<dbReference type="EMBL" id="QPJI01000012">
    <property type="protein sequence ID" value="RCW65548.1"/>
    <property type="molecule type" value="Genomic_DNA"/>
</dbReference>
<evidence type="ECO:0000313" key="8">
    <source>
        <dbReference type="EMBL" id="RCW65548.1"/>
    </source>
</evidence>
<proteinExistence type="predicted"/>
<evidence type="ECO:0000313" key="7">
    <source>
        <dbReference type="EMBL" id="KAE8543862.1"/>
    </source>
</evidence>
<dbReference type="PANTHER" id="PTHR32071">
    <property type="entry name" value="TRANSCRIPTIONAL REGULATORY PROTEIN"/>
    <property type="match status" value="1"/>
</dbReference>
<dbReference type="SUPFAM" id="SSF46689">
    <property type="entry name" value="Homeodomain-like"/>
    <property type="match status" value="1"/>
</dbReference>
<dbReference type="Pfam" id="PF25601">
    <property type="entry name" value="AAA_lid_14"/>
    <property type="match status" value="1"/>
</dbReference>
<dbReference type="InterPro" id="IPR002078">
    <property type="entry name" value="Sigma_54_int"/>
</dbReference>
<dbReference type="InterPro" id="IPR025943">
    <property type="entry name" value="Sigma_54_int_dom_ATP-bd_2"/>
</dbReference>
<evidence type="ECO:0000256" key="3">
    <source>
        <dbReference type="ARBA" id="ARBA00023015"/>
    </source>
</evidence>
<dbReference type="PROSITE" id="PS00676">
    <property type="entry name" value="SIGMA54_INTERACT_2"/>
    <property type="match status" value="1"/>
</dbReference>
<dbReference type="PANTHER" id="PTHR32071:SF117">
    <property type="entry name" value="PTS-DEPENDENT DIHYDROXYACETONE KINASE OPERON REGULATORY PROTEIN-RELATED"/>
    <property type="match status" value="1"/>
</dbReference>
<keyword evidence="3" id="KW-0805">Transcription regulation</keyword>
<dbReference type="InterPro" id="IPR029016">
    <property type="entry name" value="GAF-like_dom_sf"/>
</dbReference>
<evidence type="ECO:0000313" key="10">
    <source>
        <dbReference type="Proteomes" id="UP000469950"/>
    </source>
</evidence>
<dbReference type="InterPro" id="IPR025944">
    <property type="entry name" value="Sigma_54_int_dom_CS"/>
</dbReference>
<dbReference type="FunFam" id="3.40.50.300:FF:000006">
    <property type="entry name" value="DNA-binding transcriptional regulator NtrC"/>
    <property type="match status" value="1"/>
</dbReference>
<reference evidence="8 9" key="1">
    <citation type="submission" date="2018-07" db="EMBL/GenBank/DDBJ databases">
        <title>Freshwater and sediment microbial communities from various areas in North America, analyzing microbe dynamics in response to fracking.</title>
        <authorList>
            <person name="Lamendella R."/>
        </authorList>
    </citation>
    <scope>NUCLEOTIDE SEQUENCE [LARGE SCALE GENOMIC DNA]</scope>
    <source>
        <strain evidence="8 9">105B</strain>
    </source>
</reference>